<dbReference type="PANTHER" id="PTHR33751">
    <property type="entry name" value="CBB3-TYPE CYTOCHROME C OXIDASE SUBUNIT FIXP"/>
    <property type="match status" value="1"/>
</dbReference>
<dbReference type="InterPro" id="IPR038414">
    <property type="entry name" value="CcoP_N_sf"/>
</dbReference>
<evidence type="ECO:0000256" key="4">
    <source>
        <dbReference type="PROSITE-ProRule" id="PRU00433"/>
    </source>
</evidence>
<evidence type="ECO:0000256" key="3">
    <source>
        <dbReference type="ARBA" id="ARBA00023004"/>
    </source>
</evidence>
<evidence type="ECO:0000313" key="8">
    <source>
        <dbReference type="Proteomes" id="UP000257127"/>
    </source>
</evidence>
<dbReference type="Gene3D" id="1.10.760.10">
    <property type="entry name" value="Cytochrome c-like domain"/>
    <property type="match status" value="1"/>
</dbReference>
<sequence>MENSALFWALLVTAFILISSIISHGRSMKAFIKSDAFKQKLDNFKKSKTLKTVIMLMAYVAASSSVLAQEAEIAEEVTVSFYTSEKIYVLLAIDITLVLIMVYQQIFFSKLINIDKKEEETVQVEAYVKQTTSKISNILTDAVPVEEEKNILLDHEYDGIKELDNNLPPWWKYGFYISIAASVIYLLNYHVFKISPLQEEEYAINVEEAEQEVQAYLTAQALNVDENTVVMLNDASDISDGKILYDKFCIACHKEGGAGDVGPNLTDDYWIHGGRINDIFKVIKYGAQNGMKSWKDDFTGVQIQQISSYIKTLRGTNPPNAKEAQGELYMEETTTDTLNVE</sequence>
<keyword evidence="5" id="KW-0812">Transmembrane</keyword>
<reference evidence="7 8" key="1">
    <citation type="submission" date="2018-08" db="EMBL/GenBank/DDBJ databases">
        <title>The draft genome squence of Brumimicrobium sp. N62.</title>
        <authorList>
            <person name="Du Z.-J."/>
            <person name="Luo H.-R."/>
        </authorList>
    </citation>
    <scope>NUCLEOTIDE SEQUENCE [LARGE SCALE GENOMIC DNA]</scope>
    <source>
        <strain evidence="7 8">N62</strain>
    </source>
</reference>
<evidence type="ECO:0000256" key="5">
    <source>
        <dbReference type="SAM" id="Phobius"/>
    </source>
</evidence>
<feature type="domain" description="Cytochrome c" evidence="6">
    <location>
        <begin position="236"/>
        <end position="314"/>
    </location>
</feature>
<comment type="caution">
    <text evidence="7">The sequence shown here is derived from an EMBL/GenBank/DDBJ whole genome shotgun (WGS) entry which is preliminary data.</text>
</comment>
<dbReference type="Gene3D" id="6.10.280.130">
    <property type="match status" value="1"/>
</dbReference>
<proteinExistence type="predicted"/>
<dbReference type="InterPro" id="IPR050597">
    <property type="entry name" value="Cytochrome_c_Oxidase_Subunit"/>
</dbReference>
<evidence type="ECO:0000256" key="1">
    <source>
        <dbReference type="ARBA" id="ARBA00022617"/>
    </source>
</evidence>
<dbReference type="GO" id="GO:0009055">
    <property type="term" value="F:electron transfer activity"/>
    <property type="evidence" value="ECO:0007669"/>
    <property type="project" value="InterPro"/>
</dbReference>
<dbReference type="GO" id="GO:0046872">
    <property type="term" value="F:metal ion binding"/>
    <property type="evidence" value="ECO:0007669"/>
    <property type="project" value="UniProtKB-KW"/>
</dbReference>
<name>A0A3E1EUY6_9FLAO</name>
<evidence type="ECO:0000313" key="7">
    <source>
        <dbReference type="EMBL" id="RFC53374.1"/>
    </source>
</evidence>
<dbReference type="Pfam" id="PF13442">
    <property type="entry name" value="Cytochrome_CBB3"/>
    <property type="match status" value="1"/>
</dbReference>
<dbReference type="PANTHER" id="PTHR33751:SF1">
    <property type="entry name" value="CBB3-TYPE CYTOCHROME C OXIDASE SUBUNIT FIXP"/>
    <property type="match status" value="1"/>
</dbReference>
<keyword evidence="5" id="KW-1133">Transmembrane helix</keyword>
<dbReference type="GO" id="GO:0020037">
    <property type="term" value="F:heme binding"/>
    <property type="evidence" value="ECO:0007669"/>
    <property type="project" value="InterPro"/>
</dbReference>
<accession>A0A3E1EUY6</accession>
<evidence type="ECO:0000259" key="6">
    <source>
        <dbReference type="PROSITE" id="PS51007"/>
    </source>
</evidence>
<gene>
    <name evidence="7" type="ORF">DXU93_13150</name>
</gene>
<keyword evidence="5" id="KW-0472">Membrane</keyword>
<dbReference type="Proteomes" id="UP000257127">
    <property type="component" value="Unassembled WGS sequence"/>
</dbReference>
<dbReference type="Pfam" id="PF14715">
    <property type="entry name" value="FixP_N"/>
    <property type="match status" value="1"/>
</dbReference>
<dbReference type="EMBL" id="QURB01000009">
    <property type="protein sequence ID" value="RFC53374.1"/>
    <property type="molecule type" value="Genomic_DNA"/>
</dbReference>
<feature type="transmembrane region" description="Helical" evidence="5">
    <location>
        <begin position="87"/>
        <end position="108"/>
    </location>
</feature>
<protein>
    <submittedName>
        <fullName evidence="7">Cytochrome C oxidase subunit III</fullName>
    </submittedName>
</protein>
<keyword evidence="8" id="KW-1185">Reference proteome</keyword>
<feature type="transmembrane region" description="Helical" evidence="5">
    <location>
        <begin position="6"/>
        <end position="28"/>
    </location>
</feature>
<keyword evidence="1 4" id="KW-0349">Heme</keyword>
<dbReference type="OrthoDB" id="9811281at2"/>
<organism evidence="7 8">
    <name type="scientific">Brumimicrobium aurantiacum</name>
    <dbReference type="NCBI Taxonomy" id="1737063"/>
    <lineage>
        <taxon>Bacteria</taxon>
        <taxon>Pseudomonadati</taxon>
        <taxon>Bacteroidota</taxon>
        <taxon>Flavobacteriia</taxon>
        <taxon>Flavobacteriales</taxon>
        <taxon>Crocinitomicaceae</taxon>
        <taxon>Brumimicrobium</taxon>
    </lineage>
</organism>
<keyword evidence="3 4" id="KW-0408">Iron</keyword>
<dbReference type="AlphaFoldDB" id="A0A3E1EUY6"/>
<dbReference type="InterPro" id="IPR032858">
    <property type="entry name" value="CcoP_N"/>
</dbReference>
<dbReference type="SUPFAM" id="SSF46626">
    <property type="entry name" value="Cytochrome c"/>
    <property type="match status" value="1"/>
</dbReference>
<dbReference type="InterPro" id="IPR009056">
    <property type="entry name" value="Cyt_c-like_dom"/>
</dbReference>
<feature type="transmembrane region" description="Helical" evidence="5">
    <location>
        <begin position="173"/>
        <end position="192"/>
    </location>
</feature>
<dbReference type="PROSITE" id="PS51007">
    <property type="entry name" value="CYTC"/>
    <property type="match status" value="1"/>
</dbReference>
<dbReference type="RefSeq" id="WP_116881766.1">
    <property type="nucleotide sequence ID" value="NZ_QURB01000009.1"/>
</dbReference>
<evidence type="ECO:0000256" key="2">
    <source>
        <dbReference type="ARBA" id="ARBA00022723"/>
    </source>
</evidence>
<dbReference type="InterPro" id="IPR036909">
    <property type="entry name" value="Cyt_c-like_dom_sf"/>
</dbReference>
<keyword evidence="2 4" id="KW-0479">Metal-binding</keyword>